<dbReference type="AlphaFoldDB" id="A0A383EQA2"/>
<dbReference type="InterPro" id="IPR003329">
    <property type="entry name" value="Cytidylyl_trans"/>
</dbReference>
<dbReference type="PANTHER" id="PTHR21485">
    <property type="entry name" value="HAD SUPERFAMILY MEMBERS CMAS AND KDSC"/>
    <property type="match status" value="1"/>
</dbReference>
<evidence type="ECO:0008006" key="2">
    <source>
        <dbReference type="Google" id="ProtNLM"/>
    </source>
</evidence>
<sequence length="143" mass="15993">MSFEIEDVICIIPARGGSKGLPRKNTLKLGGEPLISRPIRQAIESGVIGTVLVTTDDKEIARIAESFGAIVPFMRPPELAQDLTSTEDTLQHALLEYEKKIEKKFEIAVFLTATDIFRKVQWIKDAVLMLKENQKLESVFSGY</sequence>
<proteinExistence type="predicted"/>
<organism evidence="1">
    <name type="scientific">marine metagenome</name>
    <dbReference type="NCBI Taxonomy" id="408172"/>
    <lineage>
        <taxon>unclassified sequences</taxon>
        <taxon>metagenomes</taxon>
        <taxon>ecological metagenomes</taxon>
    </lineage>
</organism>
<dbReference type="GO" id="GO:0008781">
    <property type="term" value="F:N-acylneuraminate cytidylyltransferase activity"/>
    <property type="evidence" value="ECO:0007669"/>
    <property type="project" value="TreeGrafter"/>
</dbReference>
<accession>A0A383EQA2</accession>
<protein>
    <recommendedName>
        <fullName evidence="2">N-acylneuraminate cytidylyltransferase</fullName>
    </recommendedName>
</protein>
<dbReference type="EMBL" id="UINC01227773">
    <property type="protein sequence ID" value="SVE58799.1"/>
    <property type="molecule type" value="Genomic_DNA"/>
</dbReference>
<gene>
    <name evidence="1" type="ORF">METZ01_LOCUS511653</name>
</gene>
<evidence type="ECO:0000313" key="1">
    <source>
        <dbReference type="EMBL" id="SVE58799.1"/>
    </source>
</evidence>
<reference evidence="1" key="1">
    <citation type="submission" date="2018-05" db="EMBL/GenBank/DDBJ databases">
        <authorList>
            <person name="Lanie J.A."/>
            <person name="Ng W.-L."/>
            <person name="Kazmierczak K.M."/>
            <person name="Andrzejewski T.M."/>
            <person name="Davidsen T.M."/>
            <person name="Wayne K.J."/>
            <person name="Tettelin H."/>
            <person name="Glass J.I."/>
            <person name="Rusch D."/>
            <person name="Podicherti R."/>
            <person name="Tsui H.-C.T."/>
            <person name="Winkler M.E."/>
        </authorList>
    </citation>
    <scope>NUCLEOTIDE SEQUENCE</scope>
</reference>
<dbReference type="InterPro" id="IPR029044">
    <property type="entry name" value="Nucleotide-diphossugar_trans"/>
</dbReference>
<name>A0A383EQA2_9ZZZZ</name>
<feature type="non-terminal residue" evidence="1">
    <location>
        <position position="143"/>
    </location>
</feature>
<dbReference type="InterPro" id="IPR050793">
    <property type="entry name" value="CMP-NeuNAc_synthase"/>
</dbReference>
<dbReference type="PANTHER" id="PTHR21485:SF3">
    <property type="entry name" value="N-ACYLNEURAMINATE CYTIDYLYLTRANSFERASE"/>
    <property type="match status" value="1"/>
</dbReference>
<dbReference type="Pfam" id="PF02348">
    <property type="entry name" value="CTP_transf_3"/>
    <property type="match status" value="1"/>
</dbReference>
<dbReference type="SUPFAM" id="SSF53448">
    <property type="entry name" value="Nucleotide-diphospho-sugar transferases"/>
    <property type="match status" value="1"/>
</dbReference>
<dbReference type="CDD" id="cd02513">
    <property type="entry name" value="CMP-NeuAc_Synthase"/>
    <property type="match status" value="1"/>
</dbReference>
<dbReference type="Gene3D" id="3.90.550.10">
    <property type="entry name" value="Spore Coat Polysaccharide Biosynthesis Protein SpsA, Chain A"/>
    <property type="match status" value="1"/>
</dbReference>